<dbReference type="InterPro" id="IPR050560">
    <property type="entry name" value="MYB_TF"/>
</dbReference>
<dbReference type="InParanoid" id="A2E6Z1"/>
<dbReference type="GO" id="GO:0000978">
    <property type="term" value="F:RNA polymerase II cis-regulatory region sequence-specific DNA binding"/>
    <property type="evidence" value="ECO:0000318"/>
    <property type="project" value="GO_Central"/>
</dbReference>
<dbReference type="VEuPathDB" id="TrichDB:TVAGG3_0492530"/>
<feature type="domain" description="Myb-like" evidence="1">
    <location>
        <begin position="65"/>
        <end position="115"/>
    </location>
</feature>
<dbReference type="Pfam" id="PF00249">
    <property type="entry name" value="Myb_DNA-binding"/>
    <property type="match status" value="2"/>
</dbReference>
<dbReference type="GO" id="GO:0006355">
    <property type="term" value="P:regulation of DNA-templated transcription"/>
    <property type="evidence" value="ECO:0000318"/>
    <property type="project" value="GO_Central"/>
</dbReference>
<dbReference type="AlphaFoldDB" id="A2E6Z1"/>
<evidence type="ECO:0000313" key="3">
    <source>
        <dbReference type="EMBL" id="EAY11627.1"/>
    </source>
</evidence>
<feature type="domain" description="HTH myb-type" evidence="2">
    <location>
        <begin position="65"/>
        <end position="119"/>
    </location>
</feature>
<dbReference type="STRING" id="5722.A2E6Z1"/>
<dbReference type="PANTHER" id="PTHR45614:SF69">
    <property type="entry name" value="CHROMOSOME UNDETERMINED SCAFFOLD_38, WHOLE GENOME SHOTGUN SEQUENCE"/>
    <property type="match status" value="1"/>
</dbReference>
<dbReference type="PROSITE" id="PS51294">
    <property type="entry name" value="HTH_MYB"/>
    <property type="match status" value="1"/>
</dbReference>
<dbReference type="SMR" id="A2E6Z1"/>
<reference evidence="3" key="1">
    <citation type="submission" date="2006-10" db="EMBL/GenBank/DDBJ databases">
        <authorList>
            <person name="Amadeo P."/>
            <person name="Zhao Q."/>
            <person name="Wortman J."/>
            <person name="Fraser-Liggett C."/>
            <person name="Carlton J."/>
        </authorList>
    </citation>
    <scope>NUCLEOTIDE SEQUENCE</scope>
    <source>
        <strain evidence="3">G3</strain>
    </source>
</reference>
<dbReference type="VEuPathDB" id="TrichDB:TVAG_081990"/>
<dbReference type="InterPro" id="IPR017930">
    <property type="entry name" value="Myb_dom"/>
</dbReference>
<dbReference type="Proteomes" id="UP000001542">
    <property type="component" value="Unassembled WGS sequence"/>
</dbReference>
<protein>
    <submittedName>
        <fullName evidence="3">Myb-like DNA-binding domain containing protein</fullName>
    </submittedName>
</protein>
<accession>A2E6Z1</accession>
<dbReference type="GO" id="GO:0005634">
    <property type="term" value="C:nucleus"/>
    <property type="evidence" value="ECO:0000318"/>
    <property type="project" value="GO_Central"/>
</dbReference>
<evidence type="ECO:0000259" key="2">
    <source>
        <dbReference type="PROSITE" id="PS51294"/>
    </source>
</evidence>
<sequence>MSEEQFNDTSTAKPKKMRKLFSPQEDALLTKIMFQQPFETWIAVAEQLPGMTARQCRDRWVNYLSPSNKNGPWSHEEDQLLAEKYIEHGPQWTTIAKFFDGRSENNLKNRWYTYVKARFNQSQKSNFNTFKSQKTDKVPAPLPQRPVKVVSTTAPPENFAIKQKPILPPISTFDNNLPTASPIAKLVFPTTVRFRSESVQPFMLQ</sequence>
<dbReference type="EMBL" id="DS113316">
    <property type="protein sequence ID" value="EAY11627.1"/>
    <property type="molecule type" value="Genomic_DNA"/>
</dbReference>
<dbReference type="eggNOG" id="KOG0048">
    <property type="taxonomic scope" value="Eukaryota"/>
</dbReference>
<dbReference type="OrthoDB" id="2143914at2759"/>
<name>A2E6Z1_TRIV3</name>
<dbReference type="InterPro" id="IPR009057">
    <property type="entry name" value="Homeodomain-like_sf"/>
</dbReference>
<proteinExistence type="predicted"/>
<evidence type="ECO:0000313" key="4">
    <source>
        <dbReference type="Proteomes" id="UP000001542"/>
    </source>
</evidence>
<organism evidence="3 4">
    <name type="scientific">Trichomonas vaginalis (strain ATCC PRA-98 / G3)</name>
    <dbReference type="NCBI Taxonomy" id="412133"/>
    <lineage>
        <taxon>Eukaryota</taxon>
        <taxon>Metamonada</taxon>
        <taxon>Parabasalia</taxon>
        <taxon>Trichomonadida</taxon>
        <taxon>Trichomonadidae</taxon>
        <taxon>Trichomonas</taxon>
    </lineage>
</organism>
<dbReference type="PROSITE" id="PS50090">
    <property type="entry name" value="MYB_LIKE"/>
    <property type="match status" value="2"/>
</dbReference>
<keyword evidence="3" id="KW-0238">DNA-binding</keyword>
<reference evidence="3" key="2">
    <citation type="journal article" date="2007" name="Science">
        <title>Draft genome sequence of the sexually transmitted pathogen Trichomonas vaginalis.</title>
        <authorList>
            <person name="Carlton J.M."/>
            <person name="Hirt R.P."/>
            <person name="Silva J.C."/>
            <person name="Delcher A.L."/>
            <person name="Schatz M."/>
            <person name="Zhao Q."/>
            <person name="Wortman J.R."/>
            <person name="Bidwell S.L."/>
            <person name="Alsmark U.C.M."/>
            <person name="Besteiro S."/>
            <person name="Sicheritz-Ponten T."/>
            <person name="Noel C.J."/>
            <person name="Dacks J.B."/>
            <person name="Foster P.G."/>
            <person name="Simillion C."/>
            <person name="Van de Peer Y."/>
            <person name="Miranda-Saavedra D."/>
            <person name="Barton G.J."/>
            <person name="Westrop G.D."/>
            <person name="Mueller S."/>
            <person name="Dessi D."/>
            <person name="Fiori P.L."/>
            <person name="Ren Q."/>
            <person name="Paulsen I."/>
            <person name="Zhang H."/>
            <person name="Bastida-Corcuera F.D."/>
            <person name="Simoes-Barbosa A."/>
            <person name="Brown M.T."/>
            <person name="Hayes R.D."/>
            <person name="Mukherjee M."/>
            <person name="Okumura C.Y."/>
            <person name="Schneider R."/>
            <person name="Smith A.J."/>
            <person name="Vanacova S."/>
            <person name="Villalvazo M."/>
            <person name="Haas B.J."/>
            <person name="Pertea M."/>
            <person name="Feldblyum T.V."/>
            <person name="Utterback T.R."/>
            <person name="Shu C.L."/>
            <person name="Osoegawa K."/>
            <person name="de Jong P.J."/>
            <person name="Hrdy I."/>
            <person name="Horvathova L."/>
            <person name="Zubacova Z."/>
            <person name="Dolezal P."/>
            <person name="Malik S.B."/>
            <person name="Logsdon J.M. Jr."/>
            <person name="Henze K."/>
            <person name="Gupta A."/>
            <person name="Wang C.C."/>
            <person name="Dunne R.L."/>
            <person name="Upcroft J.A."/>
            <person name="Upcroft P."/>
            <person name="White O."/>
            <person name="Salzberg S.L."/>
            <person name="Tang P."/>
            <person name="Chiu C.-H."/>
            <person name="Lee Y.-S."/>
            <person name="Embley T.M."/>
            <person name="Coombs G.H."/>
            <person name="Mottram J.C."/>
            <person name="Tachezy J."/>
            <person name="Fraser-Liggett C.M."/>
            <person name="Johnson P.J."/>
        </authorList>
    </citation>
    <scope>NUCLEOTIDE SEQUENCE [LARGE SCALE GENOMIC DNA]</scope>
    <source>
        <strain evidence="3">G3</strain>
    </source>
</reference>
<dbReference type="Gene3D" id="1.10.10.60">
    <property type="entry name" value="Homeodomain-like"/>
    <property type="match status" value="2"/>
</dbReference>
<dbReference type="KEGG" id="tva:4769581"/>
<gene>
    <name evidence="3" type="ORF">TVAG_081990</name>
</gene>
<dbReference type="CDD" id="cd00167">
    <property type="entry name" value="SANT"/>
    <property type="match status" value="2"/>
</dbReference>
<feature type="domain" description="Myb-like" evidence="1">
    <location>
        <begin position="13"/>
        <end position="64"/>
    </location>
</feature>
<keyword evidence="4" id="KW-1185">Reference proteome</keyword>
<dbReference type="GO" id="GO:0000981">
    <property type="term" value="F:DNA-binding transcription factor activity, RNA polymerase II-specific"/>
    <property type="evidence" value="ECO:0000318"/>
    <property type="project" value="GO_Central"/>
</dbReference>
<dbReference type="SUPFAM" id="SSF46689">
    <property type="entry name" value="Homeodomain-like"/>
    <property type="match status" value="2"/>
</dbReference>
<dbReference type="PANTHER" id="PTHR45614">
    <property type="entry name" value="MYB PROTEIN-RELATED"/>
    <property type="match status" value="1"/>
</dbReference>
<dbReference type="InterPro" id="IPR001005">
    <property type="entry name" value="SANT/Myb"/>
</dbReference>
<evidence type="ECO:0000259" key="1">
    <source>
        <dbReference type="PROSITE" id="PS50090"/>
    </source>
</evidence>
<dbReference type="RefSeq" id="XP_001323850.1">
    <property type="nucleotide sequence ID" value="XM_001323815.1"/>
</dbReference>
<dbReference type="SMART" id="SM00717">
    <property type="entry name" value="SANT"/>
    <property type="match status" value="2"/>
</dbReference>